<feature type="transmembrane region" description="Helical" evidence="1">
    <location>
        <begin position="35"/>
        <end position="54"/>
    </location>
</feature>
<evidence type="ECO:0000313" key="3">
    <source>
        <dbReference type="Proteomes" id="UP001589858"/>
    </source>
</evidence>
<dbReference type="Proteomes" id="UP001589858">
    <property type="component" value="Unassembled WGS sequence"/>
</dbReference>
<accession>A0ABV6SGF7</accession>
<name>A0ABV6SGF7_9SPHN</name>
<gene>
    <name evidence="2" type="ORF">ACFFF8_21335</name>
</gene>
<dbReference type="RefSeq" id="WP_267221230.1">
    <property type="nucleotide sequence ID" value="NZ_JAPCWC010000009.1"/>
</dbReference>
<keyword evidence="1" id="KW-0812">Transmembrane</keyword>
<proteinExistence type="predicted"/>
<evidence type="ECO:0000313" key="2">
    <source>
        <dbReference type="EMBL" id="MFC0687133.1"/>
    </source>
</evidence>
<keyword evidence="1" id="KW-1133">Transmembrane helix</keyword>
<reference evidence="2 3" key="1">
    <citation type="submission" date="2024-09" db="EMBL/GenBank/DDBJ databases">
        <authorList>
            <person name="Sun Q."/>
            <person name="Mori K."/>
        </authorList>
    </citation>
    <scope>NUCLEOTIDE SEQUENCE [LARGE SCALE GENOMIC DNA]</scope>
    <source>
        <strain evidence="2 3">CICC 11035S</strain>
    </source>
</reference>
<evidence type="ECO:0008006" key="4">
    <source>
        <dbReference type="Google" id="ProtNLM"/>
    </source>
</evidence>
<keyword evidence="3" id="KW-1185">Reference proteome</keyword>
<comment type="caution">
    <text evidence="2">The sequence shown here is derived from an EMBL/GenBank/DDBJ whole genome shotgun (WGS) entry which is preliminary data.</text>
</comment>
<dbReference type="EMBL" id="JBHLTM010000081">
    <property type="protein sequence ID" value="MFC0687133.1"/>
    <property type="molecule type" value="Genomic_DNA"/>
</dbReference>
<protein>
    <recommendedName>
        <fullName evidence="4">Diacylglycerol kinase</fullName>
    </recommendedName>
</protein>
<evidence type="ECO:0000256" key="1">
    <source>
        <dbReference type="SAM" id="Phobius"/>
    </source>
</evidence>
<sequence>MPLDHVADAISLAADAVDAIDTADSVHRKWGCNGCLVALLLLAAALVLILWWSGALSGA</sequence>
<keyword evidence="1" id="KW-0472">Membrane</keyword>
<organism evidence="2 3">
    <name type="scientific">Novosphingobium clariflavum</name>
    <dbReference type="NCBI Taxonomy" id="2029884"/>
    <lineage>
        <taxon>Bacteria</taxon>
        <taxon>Pseudomonadati</taxon>
        <taxon>Pseudomonadota</taxon>
        <taxon>Alphaproteobacteria</taxon>
        <taxon>Sphingomonadales</taxon>
        <taxon>Sphingomonadaceae</taxon>
        <taxon>Novosphingobium</taxon>
    </lineage>
</organism>